<sequence>MSTLFFGAGGGELGDSGSVSLPLLFVETLAFRREGRASELVMLGYRTPLDGGSSWRMDFDFRGSNGLVVGSAFSVPLSVLLISSAARYYASSLSAWSSRLAVVRLAIFWRSEASRSLRSDRPSHSFGRYVATDPSRTRSLCSHRTISDIDQQCEFRFPQSMSLTLEGVVPTIWLGSIVALRKLRLIS</sequence>
<comment type="caution">
    <text evidence="1">The sequence shown here is derived from an EMBL/GenBank/DDBJ whole genome shotgun (WGS) entry which is preliminary data.</text>
</comment>
<gene>
    <name evidence="1" type="ORF">F2Q68_00043003</name>
</gene>
<protein>
    <submittedName>
        <fullName evidence="1">Uncharacterized protein</fullName>
    </submittedName>
</protein>
<dbReference type="EMBL" id="QGKW02000276">
    <property type="protein sequence ID" value="KAF2608629.1"/>
    <property type="molecule type" value="Genomic_DNA"/>
</dbReference>
<evidence type="ECO:0000313" key="1">
    <source>
        <dbReference type="EMBL" id="KAF2608629.1"/>
    </source>
</evidence>
<dbReference type="Proteomes" id="UP000712281">
    <property type="component" value="Unassembled WGS sequence"/>
</dbReference>
<organism evidence="1 2">
    <name type="scientific">Brassica cretica</name>
    <name type="common">Mustard</name>
    <dbReference type="NCBI Taxonomy" id="69181"/>
    <lineage>
        <taxon>Eukaryota</taxon>
        <taxon>Viridiplantae</taxon>
        <taxon>Streptophyta</taxon>
        <taxon>Embryophyta</taxon>
        <taxon>Tracheophyta</taxon>
        <taxon>Spermatophyta</taxon>
        <taxon>Magnoliopsida</taxon>
        <taxon>eudicotyledons</taxon>
        <taxon>Gunneridae</taxon>
        <taxon>Pentapetalae</taxon>
        <taxon>rosids</taxon>
        <taxon>malvids</taxon>
        <taxon>Brassicales</taxon>
        <taxon>Brassicaceae</taxon>
        <taxon>Brassiceae</taxon>
        <taxon>Brassica</taxon>
    </lineage>
</organism>
<dbReference type="AlphaFoldDB" id="A0A8S9LS26"/>
<evidence type="ECO:0000313" key="2">
    <source>
        <dbReference type="Proteomes" id="UP000712281"/>
    </source>
</evidence>
<name>A0A8S9LS26_BRACR</name>
<proteinExistence type="predicted"/>
<reference evidence="1" key="1">
    <citation type="submission" date="2019-12" db="EMBL/GenBank/DDBJ databases">
        <title>Genome sequencing and annotation of Brassica cretica.</title>
        <authorList>
            <person name="Studholme D.J."/>
            <person name="Sarris P.F."/>
        </authorList>
    </citation>
    <scope>NUCLEOTIDE SEQUENCE</scope>
    <source>
        <strain evidence="1">PFS-001/15</strain>
        <tissue evidence="1">Leaf</tissue>
    </source>
</reference>
<accession>A0A8S9LS26</accession>